<evidence type="ECO:0000256" key="5">
    <source>
        <dbReference type="ARBA" id="ARBA00022840"/>
    </source>
</evidence>
<dbReference type="PROSITE" id="PS50109">
    <property type="entry name" value="HIS_KIN"/>
    <property type="match status" value="1"/>
</dbReference>
<dbReference type="SUPFAM" id="SSF47384">
    <property type="entry name" value="Homodimeric domain of signal transducing histidine kinase"/>
    <property type="match status" value="1"/>
</dbReference>
<dbReference type="InterPro" id="IPR036097">
    <property type="entry name" value="HisK_dim/P_sf"/>
</dbReference>
<organism evidence="9">
    <name type="scientific">hydrothermal vent metagenome</name>
    <dbReference type="NCBI Taxonomy" id="652676"/>
    <lineage>
        <taxon>unclassified sequences</taxon>
        <taxon>metagenomes</taxon>
        <taxon>ecological metagenomes</taxon>
    </lineage>
</organism>
<dbReference type="PANTHER" id="PTHR43065">
    <property type="entry name" value="SENSOR HISTIDINE KINASE"/>
    <property type="match status" value="1"/>
</dbReference>
<keyword evidence="7" id="KW-0812">Transmembrane</keyword>
<sequence>MPSKIIRALTNATPLTLMAYSTLIVLASSIPLVYLASLLAGVQYTRFLFAISVVLPLILTPVVTKLLIHLANNLAFVQEKLRQEIESNRQKDLIMFEQARFVLMGEMLANISHQWKQPLNTINLALLNMKLQESGLESRNKNFTIIEENVNYLASTIDDFMSFFDKRTHSEIKPLEEVIREIHSVIDAHLENKNIKLEIVTDELSPKVELASSITQVLLNLISNAKDALKAVEDKKIYIHFVITNSGVEIACCDNGKGIESNIVDKIFEPYFTTKDKTQGTGIGLYMSREIVYKVFNGNMDVNRQDKMKNYTTCFYITLPYSKQCVLKGENDDT</sequence>
<accession>A0A1W1CC62</accession>
<dbReference type="Pfam" id="PF02518">
    <property type="entry name" value="HATPase_c"/>
    <property type="match status" value="1"/>
</dbReference>
<proteinExistence type="predicted"/>
<dbReference type="Gene3D" id="1.10.287.130">
    <property type="match status" value="1"/>
</dbReference>
<dbReference type="InterPro" id="IPR004358">
    <property type="entry name" value="Sig_transdc_His_kin-like_C"/>
</dbReference>
<evidence type="ECO:0000256" key="4">
    <source>
        <dbReference type="ARBA" id="ARBA00022777"/>
    </source>
</evidence>
<evidence type="ECO:0000313" key="9">
    <source>
        <dbReference type="EMBL" id="SFV63349.1"/>
    </source>
</evidence>
<protein>
    <submittedName>
        <fullName evidence="9">Histidine kinase</fullName>
    </submittedName>
</protein>
<keyword evidence="1" id="KW-0597">Phosphoprotein</keyword>
<dbReference type="Gene3D" id="3.30.565.10">
    <property type="entry name" value="Histidine kinase-like ATPase, C-terminal domain"/>
    <property type="match status" value="1"/>
</dbReference>
<evidence type="ECO:0000259" key="8">
    <source>
        <dbReference type="PROSITE" id="PS50109"/>
    </source>
</evidence>
<dbReference type="InterPro" id="IPR003661">
    <property type="entry name" value="HisK_dim/P_dom"/>
</dbReference>
<dbReference type="EMBL" id="FPHK01000069">
    <property type="protein sequence ID" value="SFV63349.1"/>
    <property type="molecule type" value="Genomic_DNA"/>
</dbReference>
<evidence type="ECO:0000256" key="6">
    <source>
        <dbReference type="ARBA" id="ARBA00023012"/>
    </source>
</evidence>
<keyword evidence="6" id="KW-0902">Two-component regulatory system</keyword>
<evidence type="ECO:0000256" key="3">
    <source>
        <dbReference type="ARBA" id="ARBA00022741"/>
    </source>
</evidence>
<keyword evidence="7" id="KW-1133">Transmembrane helix</keyword>
<dbReference type="InterPro" id="IPR003594">
    <property type="entry name" value="HATPase_dom"/>
</dbReference>
<dbReference type="SMART" id="SM00387">
    <property type="entry name" value="HATPase_c"/>
    <property type="match status" value="1"/>
</dbReference>
<dbReference type="InterPro" id="IPR005467">
    <property type="entry name" value="His_kinase_dom"/>
</dbReference>
<dbReference type="PANTHER" id="PTHR43065:SF46">
    <property type="entry name" value="C4-DICARBOXYLATE TRANSPORT SENSOR PROTEIN DCTB"/>
    <property type="match status" value="1"/>
</dbReference>
<dbReference type="GO" id="GO:0005524">
    <property type="term" value="F:ATP binding"/>
    <property type="evidence" value="ECO:0007669"/>
    <property type="project" value="UniProtKB-KW"/>
</dbReference>
<evidence type="ECO:0000256" key="7">
    <source>
        <dbReference type="SAM" id="Phobius"/>
    </source>
</evidence>
<keyword evidence="5" id="KW-0067">ATP-binding</keyword>
<dbReference type="SUPFAM" id="SSF55874">
    <property type="entry name" value="ATPase domain of HSP90 chaperone/DNA topoisomerase II/histidine kinase"/>
    <property type="match status" value="1"/>
</dbReference>
<dbReference type="PRINTS" id="PR00344">
    <property type="entry name" value="BCTRLSENSOR"/>
</dbReference>
<name>A0A1W1CC62_9ZZZZ</name>
<evidence type="ECO:0000256" key="1">
    <source>
        <dbReference type="ARBA" id="ARBA00022553"/>
    </source>
</evidence>
<dbReference type="InterPro" id="IPR036890">
    <property type="entry name" value="HATPase_C_sf"/>
</dbReference>
<keyword evidence="7" id="KW-0472">Membrane</keyword>
<keyword evidence="4 9" id="KW-0418">Kinase</keyword>
<keyword evidence="3" id="KW-0547">Nucleotide-binding</keyword>
<feature type="domain" description="Histidine kinase" evidence="8">
    <location>
        <begin position="110"/>
        <end position="323"/>
    </location>
</feature>
<reference evidence="9" key="1">
    <citation type="submission" date="2016-10" db="EMBL/GenBank/DDBJ databases">
        <authorList>
            <person name="de Groot N.N."/>
        </authorList>
    </citation>
    <scope>NUCLEOTIDE SEQUENCE</scope>
</reference>
<feature type="transmembrane region" description="Helical" evidence="7">
    <location>
        <begin position="12"/>
        <end position="35"/>
    </location>
</feature>
<keyword evidence="2" id="KW-0808">Transferase</keyword>
<dbReference type="GO" id="GO:0000155">
    <property type="term" value="F:phosphorelay sensor kinase activity"/>
    <property type="evidence" value="ECO:0007669"/>
    <property type="project" value="InterPro"/>
</dbReference>
<evidence type="ECO:0000256" key="2">
    <source>
        <dbReference type="ARBA" id="ARBA00022679"/>
    </source>
</evidence>
<dbReference type="AlphaFoldDB" id="A0A1W1CC62"/>
<feature type="transmembrane region" description="Helical" evidence="7">
    <location>
        <begin position="47"/>
        <end position="68"/>
    </location>
</feature>
<gene>
    <name evidence="9" type="ORF">MNB_SM-6-1206</name>
</gene>
<dbReference type="CDD" id="cd00082">
    <property type="entry name" value="HisKA"/>
    <property type="match status" value="1"/>
</dbReference>